<dbReference type="GO" id="GO:0046872">
    <property type="term" value="F:metal ion binding"/>
    <property type="evidence" value="ECO:0007669"/>
    <property type="project" value="UniProtKB-KW"/>
</dbReference>
<dbReference type="AlphaFoldDB" id="A0A5N5SPK8"/>
<protein>
    <recommendedName>
        <fullName evidence="5">polynucleotide adenylyltransferase</fullName>
        <ecNumber evidence="5">2.7.7.19</ecNumber>
    </recommendedName>
</protein>
<dbReference type="GO" id="GO:0031123">
    <property type="term" value="P:RNA 3'-end processing"/>
    <property type="evidence" value="ECO:0007669"/>
    <property type="project" value="InterPro"/>
</dbReference>
<dbReference type="InterPro" id="IPR007010">
    <property type="entry name" value="PolA_pol_RNA-bd_dom"/>
</dbReference>
<dbReference type="SUPFAM" id="SSF55003">
    <property type="entry name" value="PAP/Archaeal CCA-adding enzyme, C-terminal domain"/>
    <property type="match status" value="1"/>
</dbReference>
<sequence>MKFSSIDVDLLFARLNLSEIPDNIDLSDDEILRNLDEKCVRSLNGFRITEEILRQVPDVETFRMALRAIKLWAKRQGIYSNVLGYLGGISWALLVARTCQLYPNAAASTIVEKTFKVFSMWELVFSSSSEKIAWDPRINLKDRDHPMSIITPCYPQQNSTFNVCKSTKAVIVQAIQTGLETVEKIKAENSSWDPLFSPAKFFSKYKHFLVVTASAKSQKNLLVWEGLVESTLRKLILQLEKNQSVKAININPKSFRNGNGNGDHFETAWIVALEMEKNIDITDDINIFVREGKCN</sequence>
<dbReference type="OrthoDB" id="412748at2759"/>
<evidence type="ECO:0000256" key="11">
    <source>
        <dbReference type="ARBA" id="ARBA00022842"/>
    </source>
</evidence>
<accession>A0A5N5SPK8</accession>
<dbReference type="GO" id="GO:0005634">
    <property type="term" value="C:nucleus"/>
    <property type="evidence" value="ECO:0007669"/>
    <property type="project" value="UniProtKB-SubCell"/>
</dbReference>
<evidence type="ECO:0000256" key="12">
    <source>
        <dbReference type="ARBA" id="ARBA00023242"/>
    </source>
</evidence>
<feature type="domain" description="Poly(A) polymerase nucleotidyltransferase" evidence="16">
    <location>
        <begin position="1"/>
        <end position="56"/>
    </location>
</feature>
<comment type="cofactor">
    <cofactor evidence="1">
        <name>Mn(2+)</name>
        <dbReference type="ChEBI" id="CHEBI:29035"/>
    </cofactor>
</comment>
<evidence type="ECO:0000256" key="3">
    <source>
        <dbReference type="ARBA" id="ARBA00004123"/>
    </source>
</evidence>
<reference evidence="17 18" key="1">
    <citation type="journal article" date="2019" name="PLoS Biol.">
        <title>Sex chromosomes control vertical transmission of feminizing Wolbachia symbionts in an isopod.</title>
        <authorList>
            <person name="Becking T."/>
            <person name="Chebbi M.A."/>
            <person name="Giraud I."/>
            <person name="Moumen B."/>
            <person name="Laverre T."/>
            <person name="Caubet Y."/>
            <person name="Peccoud J."/>
            <person name="Gilbert C."/>
            <person name="Cordaux R."/>
        </authorList>
    </citation>
    <scope>NUCLEOTIDE SEQUENCE [LARGE SCALE GENOMIC DNA]</scope>
    <source>
        <strain evidence="17">ANa2</strain>
        <tissue evidence="17">Whole body excluding digestive tract and cuticle</tissue>
    </source>
</reference>
<evidence type="ECO:0000256" key="4">
    <source>
        <dbReference type="ARBA" id="ARBA00010912"/>
    </source>
</evidence>
<evidence type="ECO:0000259" key="16">
    <source>
        <dbReference type="Pfam" id="PF20750"/>
    </source>
</evidence>
<dbReference type="Proteomes" id="UP000326759">
    <property type="component" value="Unassembled WGS sequence"/>
</dbReference>
<dbReference type="InterPro" id="IPR007012">
    <property type="entry name" value="PolA_pol_cen_dom"/>
</dbReference>
<evidence type="ECO:0000313" key="17">
    <source>
        <dbReference type="EMBL" id="KAB7495539.1"/>
    </source>
</evidence>
<evidence type="ECO:0000256" key="8">
    <source>
        <dbReference type="ARBA" id="ARBA00022723"/>
    </source>
</evidence>
<dbReference type="SUPFAM" id="SSF81301">
    <property type="entry name" value="Nucleotidyltransferase"/>
    <property type="match status" value="1"/>
</dbReference>
<evidence type="ECO:0000256" key="6">
    <source>
        <dbReference type="ARBA" id="ARBA00022664"/>
    </source>
</evidence>
<name>A0A5N5SPK8_9CRUS</name>
<dbReference type="Gene3D" id="3.30.70.590">
    <property type="entry name" value="Poly(A) polymerase predicted RNA binding domain"/>
    <property type="match status" value="1"/>
</dbReference>
<keyword evidence="9" id="KW-0547">Nucleotide-binding</keyword>
<comment type="similarity">
    <text evidence="4">Belongs to the poly(A) polymerase family.</text>
</comment>
<evidence type="ECO:0000256" key="9">
    <source>
        <dbReference type="ARBA" id="ARBA00022741"/>
    </source>
</evidence>
<dbReference type="GO" id="GO:0003723">
    <property type="term" value="F:RNA binding"/>
    <property type="evidence" value="ECO:0007669"/>
    <property type="project" value="InterPro"/>
</dbReference>
<organism evidence="17 18">
    <name type="scientific">Armadillidium nasatum</name>
    <dbReference type="NCBI Taxonomy" id="96803"/>
    <lineage>
        <taxon>Eukaryota</taxon>
        <taxon>Metazoa</taxon>
        <taxon>Ecdysozoa</taxon>
        <taxon>Arthropoda</taxon>
        <taxon>Crustacea</taxon>
        <taxon>Multicrustacea</taxon>
        <taxon>Malacostraca</taxon>
        <taxon>Eumalacostraca</taxon>
        <taxon>Peracarida</taxon>
        <taxon>Isopoda</taxon>
        <taxon>Oniscidea</taxon>
        <taxon>Crinocheta</taxon>
        <taxon>Armadillidiidae</taxon>
        <taxon>Armadillidium</taxon>
    </lineage>
</organism>
<dbReference type="Gene3D" id="1.10.1410.10">
    <property type="match status" value="1"/>
</dbReference>
<proteinExistence type="inferred from homology"/>
<dbReference type="EMBL" id="SEYY01022462">
    <property type="protein sequence ID" value="KAB7495539.1"/>
    <property type="molecule type" value="Genomic_DNA"/>
</dbReference>
<dbReference type="InterPro" id="IPR048840">
    <property type="entry name" value="PolA_pol_NTPase"/>
</dbReference>
<dbReference type="GO" id="GO:1990817">
    <property type="term" value="F:poly(A) RNA polymerase activity"/>
    <property type="evidence" value="ECO:0007669"/>
    <property type="project" value="UniProtKB-EC"/>
</dbReference>
<dbReference type="EC" id="2.7.7.19" evidence="5"/>
<evidence type="ECO:0000256" key="7">
    <source>
        <dbReference type="ARBA" id="ARBA00022679"/>
    </source>
</evidence>
<evidence type="ECO:0000256" key="10">
    <source>
        <dbReference type="ARBA" id="ARBA00022840"/>
    </source>
</evidence>
<evidence type="ECO:0000259" key="14">
    <source>
        <dbReference type="Pfam" id="PF04926"/>
    </source>
</evidence>
<evidence type="ECO:0000256" key="5">
    <source>
        <dbReference type="ARBA" id="ARBA00012388"/>
    </source>
</evidence>
<keyword evidence="11" id="KW-0460">Magnesium</keyword>
<dbReference type="Pfam" id="PF20750">
    <property type="entry name" value="PAP_NTPase"/>
    <property type="match status" value="1"/>
</dbReference>
<evidence type="ECO:0000256" key="13">
    <source>
        <dbReference type="ARBA" id="ARBA00048830"/>
    </source>
</evidence>
<keyword evidence="12" id="KW-0539">Nucleus</keyword>
<comment type="cofactor">
    <cofactor evidence="2">
        <name>Mg(2+)</name>
        <dbReference type="ChEBI" id="CHEBI:18420"/>
    </cofactor>
</comment>
<feature type="domain" description="Poly(A) polymerase central" evidence="15">
    <location>
        <begin position="61"/>
        <end position="197"/>
    </location>
</feature>
<evidence type="ECO:0000256" key="1">
    <source>
        <dbReference type="ARBA" id="ARBA00001936"/>
    </source>
</evidence>
<keyword evidence="18" id="KW-1185">Reference proteome</keyword>
<dbReference type="PANTHER" id="PTHR10682">
    <property type="entry name" value="POLY A POLYMERASE"/>
    <property type="match status" value="1"/>
</dbReference>
<dbReference type="PANTHER" id="PTHR10682:SF10">
    <property type="entry name" value="POLYNUCLEOTIDE ADENYLYLTRANSFERASE"/>
    <property type="match status" value="1"/>
</dbReference>
<keyword evidence="7" id="KW-0808">Transferase</keyword>
<keyword evidence="6" id="KW-0507">mRNA processing</keyword>
<comment type="caution">
    <text evidence="17">The sequence shown here is derived from an EMBL/GenBank/DDBJ whole genome shotgun (WGS) entry which is preliminary data.</text>
</comment>
<comment type="catalytic activity">
    <reaction evidence="13">
        <text>RNA(n) + ATP = RNA(n)-3'-adenine ribonucleotide + diphosphate</text>
        <dbReference type="Rhea" id="RHEA:11332"/>
        <dbReference type="Rhea" id="RHEA-COMP:14527"/>
        <dbReference type="Rhea" id="RHEA-COMP:17347"/>
        <dbReference type="ChEBI" id="CHEBI:30616"/>
        <dbReference type="ChEBI" id="CHEBI:33019"/>
        <dbReference type="ChEBI" id="CHEBI:140395"/>
        <dbReference type="ChEBI" id="CHEBI:173115"/>
        <dbReference type="EC" id="2.7.7.19"/>
    </reaction>
</comment>
<comment type="subcellular location">
    <subcellularLocation>
        <location evidence="3">Nucleus</location>
    </subcellularLocation>
</comment>
<dbReference type="SUPFAM" id="SSF81631">
    <property type="entry name" value="PAP/OAS1 substrate-binding domain"/>
    <property type="match status" value="1"/>
</dbReference>
<dbReference type="FunFam" id="1.10.1410.10:FF:000001">
    <property type="entry name" value="Putative poly(A) polymerase gamma"/>
    <property type="match status" value="1"/>
</dbReference>
<keyword evidence="8" id="KW-0479">Metal-binding</keyword>
<dbReference type="GO" id="GO:0006397">
    <property type="term" value="P:mRNA processing"/>
    <property type="evidence" value="ECO:0007669"/>
    <property type="project" value="UniProtKB-KW"/>
</dbReference>
<gene>
    <name evidence="17" type="primary">Papolg_1</name>
    <name evidence="17" type="ORF">Anas_07229</name>
</gene>
<dbReference type="InterPro" id="IPR043519">
    <property type="entry name" value="NT_sf"/>
</dbReference>
<dbReference type="Pfam" id="PF04926">
    <property type="entry name" value="PAP_RNA-bind"/>
    <property type="match status" value="1"/>
</dbReference>
<evidence type="ECO:0000256" key="2">
    <source>
        <dbReference type="ARBA" id="ARBA00001946"/>
    </source>
</evidence>
<evidence type="ECO:0000313" key="18">
    <source>
        <dbReference type="Proteomes" id="UP000326759"/>
    </source>
</evidence>
<dbReference type="InterPro" id="IPR011068">
    <property type="entry name" value="NuclTrfase_I-like_C"/>
</dbReference>
<evidence type="ECO:0000259" key="15">
    <source>
        <dbReference type="Pfam" id="PF04928"/>
    </source>
</evidence>
<dbReference type="Pfam" id="PF04928">
    <property type="entry name" value="PAP_central"/>
    <property type="match status" value="1"/>
</dbReference>
<keyword evidence="10" id="KW-0067">ATP-binding</keyword>
<dbReference type="GO" id="GO:0005524">
    <property type="term" value="F:ATP binding"/>
    <property type="evidence" value="ECO:0007669"/>
    <property type="project" value="UniProtKB-KW"/>
</dbReference>
<feature type="domain" description="Poly(A) polymerase RNA-binding" evidence="14">
    <location>
        <begin position="200"/>
        <end position="259"/>
    </location>
</feature>